<keyword evidence="1 4" id="KW-0808">Transferase</keyword>
<proteinExistence type="predicted"/>
<dbReference type="SUPFAM" id="SSF48452">
    <property type="entry name" value="TPR-like"/>
    <property type="match status" value="1"/>
</dbReference>
<dbReference type="PROSITE" id="PS50293">
    <property type="entry name" value="TPR_REGION"/>
    <property type="match status" value="1"/>
</dbReference>
<sequence length="752" mass="81774">MPSCAPPSVSRRIFRNPCSTWPGRSPKRISGNPQIATDGNGPRTAGMSAFRTLLPASGPWPASPTTNDGRRRGAEPRHAQLQEVPRMNHDFQPSVGPDSPGADGPGDWRRVAAQCRQTLAMNPQDAQALARLGSALAQGGQTDAAIAALEQAVRLRPEIPWRRALANACIGAGRFADAVRTLTLVAALAPRDSEVRLQLAGLHLHLGQPAEAERQARAALGLAPRSAPALHTLGQVFSAQGRHPEAIGAFSEALRLAPGSIDSRFGLATVHQHLGHFSTAETLYTEILRGRPDHHGARINLGNCVQALGRGEEAIRLFRAVLRDDPRSLEGRVNLCSALVQEGRGAEALRVSADYTPPAGREADWTAIRALIFERLGRLEEAAALLRPFVHPDCAARQVVNFAGIAKRLGGERAQEAVGYLRAWLERNAGGVPLPELRAARFLLGDLLDRLGEPDAAFAAYDAANRTGGMRMDRAALLALLGELERHPPTAAEAPEADEEDGADLVFVLGMPRSGTTLAERIIASHPQGWGAGERTTIGAIAAELGGGEPLRYPARLATLTRGERDTLRRRVRDALGAPRGPTRIVDKMPANFLHLGLILRLFPAAHIVHTLRDPRDTCLSCYFQNFVGEHPYKHDLGDLGFYYRLHEGFMDHWQRVFPGRIHVLRYEALIDDFTGEAQRLLDFLGLPWAESCRDFHQDAHGVKTASYAQVNRPIYRDSLGRWQPYAAHLGPLFAALEAGVENEAEKQDALP</sequence>
<dbReference type="PANTHER" id="PTHR12788:SF10">
    <property type="entry name" value="PROTEIN-TYROSINE SULFOTRANSFERASE"/>
    <property type="match status" value="1"/>
</dbReference>
<dbReference type="GO" id="GO:0008476">
    <property type="term" value="F:protein-tyrosine sulfotransferase activity"/>
    <property type="evidence" value="ECO:0007669"/>
    <property type="project" value="InterPro"/>
</dbReference>
<organism evidence="4">
    <name type="scientific">Acidithiobacillus sulfuriphilus</name>
    <dbReference type="NCBI Taxonomy" id="1867749"/>
    <lineage>
        <taxon>Bacteria</taxon>
        <taxon>Pseudomonadati</taxon>
        <taxon>Pseudomonadota</taxon>
        <taxon>Acidithiobacillia</taxon>
        <taxon>Acidithiobacillales</taxon>
        <taxon>Acidithiobacillaceae</taxon>
        <taxon>Acidithiobacillus</taxon>
    </lineage>
</organism>
<dbReference type="InterPro" id="IPR026634">
    <property type="entry name" value="TPST-like"/>
</dbReference>
<dbReference type="GO" id="GO:0042802">
    <property type="term" value="F:identical protein binding"/>
    <property type="evidence" value="ECO:0007669"/>
    <property type="project" value="InterPro"/>
</dbReference>
<name>A0A3M8R6W4_9PROT</name>
<evidence type="ECO:0000313" key="4">
    <source>
        <dbReference type="EMBL" id="RNF64328.1"/>
    </source>
</evidence>
<dbReference type="Gene3D" id="1.25.40.10">
    <property type="entry name" value="Tetratricopeptide repeat domain"/>
    <property type="match status" value="2"/>
</dbReference>
<feature type="compositionally biased region" description="Basic and acidic residues" evidence="3">
    <location>
        <begin position="68"/>
        <end position="80"/>
    </location>
</feature>
<comment type="caution">
    <text evidence="4">The sequence shown here is derived from an EMBL/GenBank/DDBJ whole genome shotgun (WGS) entry which is preliminary data.</text>
</comment>
<dbReference type="Pfam" id="PF13432">
    <property type="entry name" value="TPR_16"/>
    <property type="match status" value="3"/>
</dbReference>
<gene>
    <name evidence="4" type="ORF">EC580_05775</name>
</gene>
<accession>A0A3M8R6W4</accession>
<dbReference type="AlphaFoldDB" id="A0A3M8R6W4"/>
<dbReference type="Pfam" id="PF13469">
    <property type="entry name" value="Sulfotransfer_3"/>
    <property type="match status" value="1"/>
</dbReference>
<reference evidence="4" key="1">
    <citation type="submission" date="2018-10" db="EMBL/GenBank/DDBJ databases">
        <title>Acidithiobacillus sulfuriphilus sp. nov.: an extremely acidophilic sulfur-oxidizing chemolithotroph isolated from a neutral pH environment.</title>
        <authorList>
            <person name="Falagan C."/>
            <person name="Moya-Beltran A."/>
            <person name="Quatrini R."/>
            <person name="Johnson D.B."/>
        </authorList>
    </citation>
    <scope>NUCLEOTIDE SEQUENCE [LARGE SCALE GENOMIC DNA]</scope>
    <source>
        <strain evidence="4">CJ-2</strain>
    </source>
</reference>
<keyword evidence="2" id="KW-0802">TPR repeat</keyword>
<dbReference type="Pfam" id="PF07721">
    <property type="entry name" value="TPR_4"/>
    <property type="match status" value="1"/>
</dbReference>
<evidence type="ECO:0000256" key="1">
    <source>
        <dbReference type="ARBA" id="ARBA00022679"/>
    </source>
</evidence>
<protein>
    <submittedName>
        <fullName evidence="4">Sulfotransferase family protein</fullName>
    </submittedName>
</protein>
<feature type="repeat" description="TPR" evidence="2">
    <location>
        <begin position="126"/>
        <end position="159"/>
    </location>
</feature>
<dbReference type="InterPro" id="IPR027417">
    <property type="entry name" value="P-loop_NTPase"/>
</dbReference>
<dbReference type="EMBL" id="RIZI01000150">
    <property type="protein sequence ID" value="RNF64328.1"/>
    <property type="molecule type" value="Genomic_DNA"/>
</dbReference>
<feature type="region of interest" description="Disordered" evidence="3">
    <location>
        <begin position="1"/>
        <end position="108"/>
    </location>
</feature>
<dbReference type="Gene3D" id="3.40.50.300">
    <property type="entry name" value="P-loop containing nucleotide triphosphate hydrolases"/>
    <property type="match status" value="1"/>
</dbReference>
<dbReference type="SMART" id="SM00028">
    <property type="entry name" value="TPR"/>
    <property type="match status" value="5"/>
</dbReference>
<dbReference type="PROSITE" id="PS50005">
    <property type="entry name" value="TPR"/>
    <property type="match status" value="3"/>
</dbReference>
<evidence type="ECO:0000256" key="2">
    <source>
        <dbReference type="PROSITE-ProRule" id="PRU00339"/>
    </source>
</evidence>
<dbReference type="Pfam" id="PF13424">
    <property type="entry name" value="TPR_12"/>
    <property type="match status" value="1"/>
</dbReference>
<dbReference type="InterPro" id="IPR011990">
    <property type="entry name" value="TPR-like_helical_dom_sf"/>
</dbReference>
<evidence type="ECO:0000256" key="3">
    <source>
        <dbReference type="SAM" id="MobiDB-lite"/>
    </source>
</evidence>
<feature type="repeat" description="TPR" evidence="2">
    <location>
        <begin position="295"/>
        <end position="328"/>
    </location>
</feature>
<dbReference type="InterPro" id="IPR011717">
    <property type="entry name" value="TPR-4"/>
</dbReference>
<dbReference type="PANTHER" id="PTHR12788">
    <property type="entry name" value="PROTEIN-TYROSINE SULFOTRANSFERASE 2"/>
    <property type="match status" value="1"/>
</dbReference>
<feature type="repeat" description="TPR" evidence="2">
    <location>
        <begin position="227"/>
        <end position="260"/>
    </location>
</feature>
<dbReference type="SUPFAM" id="SSF52540">
    <property type="entry name" value="P-loop containing nucleoside triphosphate hydrolases"/>
    <property type="match status" value="1"/>
</dbReference>
<feature type="compositionally biased region" description="Low complexity" evidence="3">
    <location>
        <begin position="93"/>
        <end position="102"/>
    </location>
</feature>
<dbReference type="InterPro" id="IPR019734">
    <property type="entry name" value="TPR_rpt"/>
</dbReference>